<name>A0AA39ZBV1_9PEZI</name>
<evidence type="ECO:0000313" key="2">
    <source>
        <dbReference type="Proteomes" id="UP001174997"/>
    </source>
</evidence>
<dbReference type="EMBL" id="JAULSY010000062">
    <property type="protein sequence ID" value="KAK0668056.1"/>
    <property type="molecule type" value="Genomic_DNA"/>
</dbReference>
<protein>
    <submittedName>
        <fullName evidence="1">Uncharacterized protein</fullName>
    </submittedName>
</protein>
<evidence type="ECO:0000313" key="1">
    <source>
        <dbReference type="EMBL" id="KAK0668056.1"/>
    </source>
</evidence>
<comment type="caution">
    <text evidence="1">The sequence shown here is derived from an EMBL/GenBank/DDBJ whole genome shotgun (WGS) entry which is preliminary data.</text>
</comment>
<gene>
    <name evidence="1" type="ORF">QBC41DRAFT_303778</name>
</gene>
<keyword evidence="2" id="KW-1185">Reference proteome</keyword>
<organism evidence="1 2">
    <name type="scientific">Cercophora samala</name>
    <dbReference type="NCBI Taxonomy" id="330535"/>
    <lineage>
        <taxon>Eukaryota</taxon>
        <taxon>Fungi</taxon>
        <taxon>Dikarya</taxon>
        <taxon>Ascomycota</taxon>
        <taxon>Pezizomycotina</taxon>
        <taxon>Sordariomycetes</taxon>
        <taxon>Sordariomycetidae</taxon>
        <taxon>Sordariales</taxon>
        <taxon>Lasiosphaeriaceae</taxon>
        <taxon>Cercophora</taxon>
    </lineage>
</organism>
<dbReference type="AlphaFoldDB" id="A0AA39ZBV1"/>
<dbReference type="Proteomes" id="UP001174997">
    <property type="component" value="Unassembled WGS sequence"/>
</dbReference>
<reference evidence="1" key="1">
    <citation type="submission" date="2023-06" db="EMBL/GenBank/DDBJ databases">
        <title>Genome-scale phylogeny and comparative genomics of the fungal order Sordariales.</title>
        <authorList>
            <consortium name="Lawrence Berkeley National Laboratory"/>
            <person name="Hensen N."/>
            <person name="Bonometti L."/>
            <person name="Westerberg I."/>
            <person name="Brannstrom I.O."/>
            <person name="Guillou S."/>
            <person name="Cros-Aarteil S."/>
            <person name="Calhoun S."/>
            <person name="Haridas S."/>
            <person name="Kuo A."/>
            <person name="Mondo S."/>
            <person name="Pangilinan J."/>
            <person name="Riley R."/>
            <person name="Labutti K."/>
            <person name="Andreopoulos B."/>
            <person name="Lipzen A."/>
            <person name="Chen C."/>
            <person name="Yanf M."/>
            <person name="Daum C."/>
            <person name="Ng V."/>
            <person name="Clum A."/>
            <person name="Steindorff A."/>
            <person name="Ohm R."/>
            <person name="Martin F."/>
            <person name="Silar P."/>
            <person name="Natvig D."/>
            <person name="Lalanne C."/>
            <person name="Gautier V."/>
            <person name="Ament-Velasquez S.L."/>
            <person name="Kruys A."/>
            <person name="Hutchinson M.I."/>
            <person name="Powell A.J."/>
            <person name="Barry K."/>
            <person name="Miller A.N."/>
            <person name="Grigoriev I.V."/>
            <person name="Debuchy R."/>
            <person name="Gladieux P."/>
            <person name="Thoren M.H."/>
            <person name="Johannesson H."/>
        </authorList>
    </citation>
    <scope>NUCLEOTIDE SEQUENCE</scope>
    <source>
        <strain evidence="1">CBS 307.81</strain>
    </source>
</reference>
<accession>A0AA39ZBV1</accession>
<proteinExistence type="predicted"/>
<sequence>MTYNDGLIPNDNLDTLYPEVLPKHDPVYYLTFRRQCQTVATGIPARTGRIRTRNVRKARPTILENANHMGDYCGPGDNRCSRWASGGYGDRKHQNLGNHQDDVANTNVAVTGNSNTALSSPTLPATSETIAGTGSTTAWTTTTKALTPVVTTPTPSVPIRTVDSPSGLVTMECPGVDGLDLDVSSPSRGSSGFSGYAMLIFLTAK</sequence>